<dbReference type="Proteomes" id="UP000325134">
    <property type="component" value="Unassembled WGS sequence"/>
</dbReference>
<dbReference type="AlphaFoldDB" id="A0A1M5BK32"/>
<protein>
    <submittedName>
        <fullName evidence="1">Uncharacterized protein</fullName>
    </submittedName>
</protein>
<organism evidence="1 2">
    <name type="scientific">Ruegeria intermedia</name>
    <dbReference type="NCBI Taxonomy" id="996115"/>
    <lineage>
        <taxon>Bacteria</taxon>
        <taxon>Pseudomonadati</taxon>
        <taxon>Pseudomonadota</taxon>
        <taxon>Alphaproteobacteria</taxon>
        <taxon>Rhodobacterales</taxon>
        <taxon>Roseobacteraceae</taxon>
        <taxon>Ruegeria</taxon>
    </lineage>
</organism>
<gene>
    <name evidence="1" type="ORF">SAMN05444279_1426</name>
</gene>
<dbReference type="EMBL" id="FQVK01000042">
    <property type="protein sequence ID" value="SHF42904.1"/>
    <property type="molecule type" value="Genomic_DNA"/>
</dbReference>
<sequence length="159" mass="17654">MWLYSRGPCLNMNGIEFQLTGFPMARFLVFFLLCTSLLAPLAAQARGFGLSVRPTYRTEIRPVGDGIYEVKAIGSSAAVNYWCGIGDYAIRQLGVPRSQRIYVWKAYEKGARTVQFSLKPPPGADTTPGYSITVNRVGDNMSASSAQNYCYDNFMDFGF</sequence>
<evidence type="ECO:0000313" key="2">
    <source>
        <dbReference type="Proteomes" id="UP000325134"/>
    </source>
</evidence>
<reference evidence="1 2" key="1">
    <citation type="submission" date="2016-11" db="EMBL/GenBank/DDBJ databases">
        <authorList>
            <person name="Varghese N."/>
            <person name="Submissions S."/>
        </authorList>
    </citation>
    <scope>NUCLEOTIDE SEQUENCE [LARGE SCALE GENOMIC DNA]</scope>
    <source>
        <strain evidence="1 2">DSM 29341</strain>
    </source>
</reference>
<accession>A0A1M5BK32</accession>
<evidence type="ECO:0000313" key="1">
    <source>
        <dbReference type="EMBL" id="SHF42904.1"/>
    </source>
</evidence>
<name>A0A1M5BK32_9RHOB</name>
<keyword evidence="2" id="KW-1185">Reference proteome</keyword>
<proteinExistence type="predicted"/>